<name>A0ABU7T7N3_9HYPH</name>
<feature type="domain" description="DJ-1/PfpI" evidence="4">
    <location>
        <begin position="25"/>
        <end position="211"/>
    </location>
</feature>
<dbReference type="CDD" id="cd03141">
    <property type="entry name" value="GATase1_Hsp31_like"/>
    <property type="match status" value="1"/>
</dbReference>
<dbReference type="Gene3D" id="3.40.50.880">
    <property type="match status" value="1"/>
</dbReference>
<dbReference type="EMBL" id="MLBY01000004">
    <property type="protein sequence ID" value="MEE7456535.1"/>
    <property type="molecule type" value="Genomic_DNA"/>
</dbReference>
<evidence type="ECO:0000256" key="3">
    <source>
        <dbReference type="ARBA" id="ARBA00038493"/>
    </source>
</evidence>
<dbReference type="SUPFAM" id="SSF52317">
    <property type="entry name" value="Class I glutamine amidotransferase-like"/>
    <property type="match status" value="1"/>
</dbReference>
<accession>A0ABU7T7N3</accession>
<dbReference type="InterPro" id="IPR002818">
    <property type="entry name" value="DJ-1/PfpI"/>
</dbReference>
<dbReference type="InterPro" id="IPR050325">
    <property type="entry name" value="Prot/Nucl_acid_deglycase"/>
</dbReference>
<dbReference type="PANTHER" id="PTHR48094:SF11">
    <property type="entry name" value="GLUTATHIONE-INDEPENDENT GLYOXALASE HSP31-RELATED"/>
    <property type="match status" value="1"/>
</dbReference>
<comment type="similarity">
    <text evidence="3">Belongs to the peptidase C56 family. HSP31-like subfamily.</text>
</comment>
<evidence type="ECO:0000313" key="6">
    <source>
        <dbReference type="Proteomes" id="UP001349262"/>
    </source>
</evidence>
<organism evidence="5 6">
    <name type="scientific">Methylobacterium radiotolerans</name>
    <dbReference type="NCBI Taxonomy" id="31998"/>
    <lineage>
        <taxon>Bacteria</taxon>
        <taxon>Pseudomonadati</taxon>
        <taxon>Pseudomonadota</taxon>
        <taxon>Alphaproteobacteria</taxon>
        <taxon>Hyphomicrobiales</taxon>
        <taxon>Methylobacteriaceae</taxon>
        <taxon>Methylobacterium</taxon>
    </lineage>
</organism>
<reference evidence="5 6" key="1">
    <citation type="journal article" date="2012" name="Genet. Mol. Biol.">
        <title>Analysis of 16S rRNA and mxaF genes revealing insights into Methylobacterium niche-specific plant association.</title>
        <authorList>
            <person name="Dourado M.N."/>
            <person name="Andreote F.D."/>
            <person name="Dini-Andreote F."/>
            <person name="Conti R."/>
            <person name="Araujo J.M."/>
            <person name="Araujo W.L."/>
        </authorList>
    </citation>
    <scope>NUCLEOTIDE SEQUENCE [LARGE SCALE GENOMIC DNA]</scope>
    <source>
        <strain evidence="5 6">SR1.6/4</strain>
    </source>
</reference>
<evidence type="ECO:0000313" key="5">
    <source>
        <dbReference type="EMBL" id="MEE7456535.1"/>
    </source>
</evidence>
<dbReference type="Pfam" id="PF01965">
    <property type="entry name" value="DJ-1_PfpI"/>
    <property type="match status" value="1"/>
</dbReference>
<protein>
    <submittedName>
        <fullName evidence="5">Type 1 glutamine amidotransferase domain-containing protein</fullName>
    </submittedName>
</protein>
<gene>
    <name evidence="5" type="ORF">MRSR164_06980</name>
</gene>
<proteinExistence type="inferred from homology"/>
<evidence type="ECO:0000259" key="4">
    <source>
        <dbReference type="Pfam" id="PF01965"/>
    </source>
</evidence>
<keyword evidence="1" id="KW-0346">Stress response</keyword>
<dbReference type="InterPro" id="IPR029062">
    <property type="entry name" value="Class_I_gatase-like"/>
</dbReference>
<dbReference type="Proteomes" id="UP001349262">
    <property type="component" value="Unassembled WGS sequence"/>
</dbReference>
<comment type="caution">
    <text evidence="5">The sequence shown here is derived from an EMBL/GenBank/DDBJ whole genome shotgun (WGS) entry which is preliminary data.</text>
</comment>
<keyword evidence="2" id="KW-0456">Lyase</keyword>
<evidence type="ECO:0000256" key="2">
    <source>
        <dbReference type="ARBA" id="ARBA00023239"/>
    </source>
</evidence>
<keyword evidence="6" id="KW-1185">Reference proteome</keyword>
<evidence type="ECO:0000256" key="1">
    <source>
        <dbReference type="ARBA" id="ARBA00023016"/>
    </source>
</evidence>
<sequence length="227" mass="24367">MKTLMVLTSHDRLGDTGRKTGFWLEELAAPYYVFKDAGAEVVLASPKGGRPPLDPKSGEPDAQTDLTRRFEADEEAEALLSNTLRLDGMSHEGFDAVFYPGGHGPLWDLAEDPASIRLIDTTLQAGKPVALVCHAPGVLRHATAPDGRPLVEGKSVTGFTNTEEDAIGLTAIVPFLVEDELKRKGGLFSKAGDWAPYVVEDGLLITGQNPASSGPTAERLKAYLDNR</sequence>
<keyword evidence="5" id="KW-0315">Glutamine amidotransferase</keyword>
<dbReference type="PANTHER" id="PTHR48094">
    <property type="entry name" value="PROTEIN/NUCLEIC ACID DEGLYCASE DJ-1-RELATED"/>
    <property type="match status" value="1"/>
</dbReference>